<dbReference type="RefSeq" id="WP_120043221.1">
    <property type="nucleotide sequence ID" value="NZ_QZFU01000029.1"/>
</dbReference>
<proteinExistence type="inferred from homology"/>
<dbReference type="InterPro" id="IPR027437">
    <property type="entry name" value="Rbsml_uS13_C"/>
</dbReference>
<sequence>MARLMGVDLPREKRMEIALTYIYGIGRTRSKEILDQTGVSPDLRSKDLSDDDLTKLRDYIEASAFKVEGDLRREVQADIRRKIEIGCYQGLRHRRGLPVRGQRTKTNARTRKGPKRTVAGKKK</sequence>
<gene>
    <name evidence="7" type="primary">rpsM</name>
    <name evidence="10" type="ORF">D5S18_23360</name>
</gene>
<dbReference type="Gene3D" id="1.10.8.50">
    <property type="match status" value="1"/>
</dbReference>
<evidence type="ECO:0000256" key="9">
    <source>
        <dbReference type="SAM" id="MobiDB-lite"/>
    </source>
</evidence>
<dbReference type="SUPFAM" id="SSF46946">
    <property type="entry name" value="S13-like H2TH domain"/>
    <property type="match status" value="1"/>
</dbReference>
<dbReference type="Gene3D" id="4.10.910.10">
    <property type="entry name" value="30s ribosomal protein s13, domain 2"/>
    <property type="match status" value="1"/>
</dbReference>
<dbReference type="FunFam" id="1.10.8.50:FF:000001">
    <property type="entry name" value="30S ribosomal protein S13"/>
    <property type="match status" value="1"/>
</dbReference>
<evidence type="ECO:0000256" key="5">
    <source>
        <dbReference type="ARBA" id="ARBA00023274"/>
    </source>
</evidence>
<comment type="function">
    <text evidence="7">Located at the top of the head of the 30S subunit, it contacts several helices of the 16S rRNA. In the 70S ribosome it contacts the 23S rRNA (bridge B1a) and protein L5 of the 50S subunit (bridge B1b), connecting the 2 subunits; these bridges are implicated in subunit movement. Contacts the tRNAs in the A and P-sites.</text>
</comment>
<evidence type="ECO:0000256" key="4">
    <source>
        <dbReference type="ARBA" id="ARBA00022980"/>
    </source>
</evidence>
<accession>A0A3A4KQH5</accession>
<dbReference type="PANTHER" id="PTHR10871:SF1">
    <property type="entry name" value="SMALL RIBOSOMAL SUBUNIT PROTEIN US13M"/>
    <property type="match status" value="1"/>
</dbReference>
<dbReference type="PIRSF" id="PIRSF002134">
    <property type="entry name" value="Ribosomal_S13"/>
    <property type="match status" value="1"/>
</dbReference>
<dbReference type="Proteomes" id="UP000266677">
    <property type="component" value="Unassembled WGS sequence"/>
</dbReference>
<feature type="region of interest" description="Disordered" evidence="9">
    <location>
        <begin position="96"/>
        <end position="123"/>
    </location>
</feature>
<keyword evidence="3 7" id="KW-0694">RNA-binding</keyword>
<dbReference type="NCBIfam" id="TIGR03631">
    <property type="entry name" value="uS13_bact"/>
    <property type="match status" value="1"/>
</dbReference>
<dbReference type="InterPro" id="IPR001892">
    <property type="entry name" value="Ribosomal_uS13"/>
</dbReference>
<keyword evidence="4 7" id="KW-0689">Ribosomal protein</keyword>
<evidence type="ECO:0000256" key="8">
    <source>
        <dbReference type="RuleBase" id="RU003830"/>
    </source>
</evidence>
<dbReference type="Pfam" id="PF00416">
    <property type="entry name" value="Ribosomal_S13"/>
    <property type="match status" value="1"/>
</dbReference>
<evidence type="ECO:0000256" key="6">
    <source>
        <dbReference type="ARBA" id="ARBA00035166"/>
    </source>
</evidence>
<dbReference type="GO" id="GO:0015935">
    <property type="term" value="C:small ribosomal subunit"/>
    <property type="evidence" value="ECO:0007669"/>
    <property type="project" value="TreeGrafter"/>
</dbReference>
<dbReference type="PROSITE" id="PS50159">
    <property type="entry name" value="RIBOSOMAL_S13_2"/>
    <property type="match status" value="1"/>
</dbReference>
<dbReference type="PANTHER" id="PTHR10871">
    <property type="entry name" value="30S RIBOSOMAL PROTEIN S13/40S RIBOSOMAL PROTEIN S18"/>
    <property type="match status" value="1"/>
</dbReference>
<evidence type="ECO:0000313" key="11">
    <source>
        <dbReference type="Proteomes" id="UP000266677"/>
    </source>
</evidence>
<dbReference type="GO" id="GO:0006412">
    <property type="term" value="P:translation"/>
    <property type="evidence" value="ECO:0007669"/>
    <property type="project" value="UniProtKB-UniRule"/>
</dbReference>
<dbReference type="HAMAP" id="MF_01315">
    <property type="entry name" value="Ribosomal_uS13"/>
    <property type="match status" value="1"/>
</dbReference>
<dbReference type="InterPro" id="IPR019980">
    <property type="entry name" value="Ribosomal_uS13_bac-type"/>
</dbReference>
<dbReference type="GO" id="GO:0005829">
    <property type="term" value="C:cytosol"/>
    <property type="evidence" value="ECO:0007669"/>
    <property type="project" value="TreeGrafter"/>
</dbReference>
<dbReference type="OrthoDB" id="9803610at2"/>
<reference evidence="10 11" key="1">
    <citation type="submission" date="2018-09" db="EMBL/GenBank/DDBJ databases">
        <title>YIM PH21274 draft genome.</title>
        <authorList>
            <person name="Miao C."/>
        </authorList>
    </citation>
    <scope>NUCLEOTIDE SEQUENCE [LARGE SCALE GENOMIC DNA]</scope>
    <source>
        <strain evidence="10 11">YIM PH 21724</strain>
    </source>
</reference>
<comment type="caution">
    <text evidence="10">The sequence shown here is derived from an EMBL/GenBank/DDBJ whole genome shotgun (WGS) entry which is preliminary data.</text>
</comment>
<dbReference type="GO" id="GO:0019843">
    <property type="term" value="F:rRNA binding"/>
    <property type="evidence" value="ECO:0007669"/>
    <property type="project" value="UniProtKB-UniRule"/>
</dbReference>
<keyword evidence="7" id="KW-0820">tRNA-binding</keyword>
<protein>
    <recommendedName>
        <fullName evidence="6 7">Small ribosomal subunit protein uS13</fullName>
    </recommendedName>
</protein>
<dbReference type="AlphaFoldDB" id="A0A3A4KQH5"/>
<dbReference type="InterPro" id="IPR018269">
    <property type="entry name" value="Ribosomal_uS13_CS"/>
</dbReference>
<evidence type="ECO:0000256" key="1">
    <source>
        <dbReference type="ARBA" id="ARBA00008080"/>
    </source>
</evidence>
<dbReference type="FunFam" id="4.10.910.10:FF:000001">
    <property type="entry name" value="30S ribosomal protein S13"/>
    <property type="match status" value="1"/>
</dbReference>
<keyword evidence="5 7" id="KW-0687">Ribonucleoprotein</keyword>
<dbReference type="EMBL" id="QZFU01000029">
    <property type="protein sequence ID" value="RJO72117.1"/>
    <property type="molecule type" value="Genomic_DNA"/>
</dbReference>
<dbReference type="PROSITE" id="PS00646">
    <property type="entry name" value="RIBOSOMAL_S13_1"/>
    <property type="match status" value="1"/>
</dbReference>
<keyword evidence="2 7" id="KW-0699">rRNA-binding</keyword>
<comment type="similarity">
    <text evidence="1 7 8">Belongs to the universal ribosomal protein uS13 family.</text>
</comment>
<organism evidence="10 11">
    <name type="scientific">Nocardia panacis</name>
    <dbReference type="NCBI Taxonomy" id="2340916"/>
    <lineage>
        <taxon>Bacteria</taxon>
        <taxon>Bacillati</taxon>
        <taxon>Actinomycetota</taxon>
        <taxon>Actinomycetes</taxon>
        <taxon>Mycobacteriales</taxon>
        <taxon>Nocardiaceae</taxon>
        <taxon>Nocardia</taxon>
    </lineage>
</organism>
<evidence type="ECO:0000256" key="7">
    <source>
        <dbReference type="HAMAP-Rule" id="MF_01315"/>
    </source>
</evidence>
<keyword evidence="11" id="KW-1185">Reference proteome</keyword>
<evidence type="ECO:0000256" key="2">
    <source>
        <dbReference type="ARBA" id="ARBA00022730"/>
    </source>
</evidence>
<evidence type="ECO:0000256" key="3">
    <source>
        <dbReference type="ARBA" id="ARBA00022884"/>
    </source>
</evidence>
<dbReference type="GO" id="GO:0000049">
    <property type="term" value="F:tRNA binding"/>
    <property type="evidence" value="ECO:0007669"/>
    <property type="project" value="UniProtKB-UniRule"/>
</dbReference>
<comment type="subunit">
    <text evidence="7">Part of the 30S ribosomal subunit. Forms a loose heterodimer with protein S19. Forms two bridges to the 50S subunit in the 70S ribosome.</text>
</comment>
<dbReference type="GO" id="GO:0003735">
    <property type="term" value="F:structural constituent of ribosome"/>
    <property type="evidence" value="ECO:0007669"/>
    <property type="project" value="InterPro"/>
</dbReference>
<evidence type="ECO:0000313" key="10">
    <source>
        <dbReference type="EMBL" id="RJO72117.1"/>
    </source>
</evidence>
<dbReference type="InterPro" id="IPR010979">
    <property type="entry name" value="Ribosomal_uS13-like_H2TH"/>
</dbReference>
<name>A0A3A4KQH5_9NOCA</name>